<keyword evidence="2" id="KW-1185">Reference proteome</keyword>
<comment type="caution">
    <text evidence="1">The sequence shown here is derived from an EMBL/GenBank/DDBJ whole genome shotgun (WGS) entry which is preliminary data.</text>
</comment>
<dbReference type="AlphaFoldDB" id="A0A8T0U7U4"/>
<protein>
    <submittedName>
        <fullName evidence="1">Uncharacterized protein</fullName>
    </submittedName>
</protein>
<evidence type="ECO:0000313" key="1">
    <source>
        <dbReference type="EMBL" id="KAG2618357.1"/>
    </source>
</evidence>
<sequence length="134" mass="14623">MMLAGARELCYAQGTTRDHRRGEVSASGCPVAFGWCARRDRPAGDRVRRTPSPLEAPRVGEGVAVGARLQWDGMLLARGTGPRARGFGRVRSVQQFRLSGCAFLWLVDDVAKSSQTNFGYQQQLIGDGEMLPRG</sequence>
<dbReference type="Proteomes" id="UP000823388">
    <property type="component" value="Chromosome 3N"/>
</dbReference>
<evidence type="ECO:0000313" key="2">
    <source>
        <dbReference type="Proteomes" id="UP000823388"/>
    </source>
</evidence>
<name>A0A8T0U7U4_PANVG</name>
<proteinExistence type="predicted"/>
<dbReference type="EMBL" id="CM029042">
    <property type="protein sequence ID" value="KAG2618357.1"/>
    <property type="molecule type" value="Genomic_DNA"/>
</dbReference>
<accession>A0A8T0U7U4</accession>
<gene>
    <name evidence="1" type="ORF">PVAP13_3NG079538</name>
</gene>
<organism evidence="1 2">
    <name type="scientific">Panicum virgatum</name>
    <name type="common">Blackwell switchgrass</name>
    <dbReference type="NCBI Taxonomy" id="38727"/>
    <lineage>
        <taxon>Eukaryota</taxon>
        <taxon>Viridiplantae</taxon>
        <taxon>Streptophyta</taxon>
        <taxon>Embryophyta</taxon>
        <taxon>Tracheophyta</taxon>
        <taxon>Spermatophyta</taxon>
        <taxon>Magnoliopsida</taxon>
        <taxon>Liliopsida</taxon>
        <taxon>Poales</taxon>
        <taxon>Poaceae</taxon>
        <taxon>PACMAD clade</taxon>
        <taxon>Panicoideae</taxon>
        <taxon>Panicodae</taxon>
        <taxon>Paniceae</taxon>
        <taxon>Panicinae</taxon>
        <taxon>Panicum</taxon>
        <taxon>Panicum sect. Hiantes</taxon>
    </lineage>
</organism>
<reference evidence="1" key="1">
    <citation type="submission" date="2020-05" db="EMBL/GenBank/DDBJ databases">
        <title>WGS assembly of Panicum virgatum.</title>
        <authorList>
            <person name="Lovell J.T."/>
            <person name="Jenkins J."/>
            <person name="Shu S."/>
            <person name="Juenger T.E."/>
            <person name="Schmutz J."/>
        </authorList>
    </citation>
    <scope>NUCLEOTIDE SEQUENCE</scope>
    <source>
        <strain evidence="1">AP13</strain>
    </source>
</reference>